<dbReference type="PANTHER" id="PTHR33481:SF1">
    <property type="entry name" value="ENDONUCLEASE_EXONUCLEASE_PHOSPHATASE DOMAIN-CONTAINING PROTEIN-RELATED"/>
    <property type="match status" value="1"/>
</dbReference>
<protein>
    <submittedName>
        <fullName evidence="3">Reverse transcriptase</fullName>
    </submittedName>
</protein>
<sequence>MIAIAGNDQEQESNEWKEVYISDQQEQKEIEGLSGKEIIQKIGIQGIIGARKEKGGVLKLFTAQEQDRKRLETQKEWTVKLGKTAKVSHQQNMVIAHGMTTKFDIEGDLKRLQDQNQAYNVNKSQHKVQRSFLQALDPKKHLVIAVQEPWINSKSNRPSTANDPRYHTLLAKQGTPRTCMYISKEMATDSWEQIQQEGGDITSVRLNTNQGSIHIHSVYNPPPSSRSSTQLGTLQQLPDILQSDSQHIRASSSTIDLCFASHDLQQKVTRCWVNQDLESSSDHLPIQVEFETQTQQEGDLEPQLAWKAANWEQIRQDLEQKLAGLETRRLETALDIDQAVAELVRTMQETAAAHTREKKQSLYQKPFWTKECSEKVKAARQARRALTQSHSQEAWDRYNQATRDKKAQIKRDKMLEWRSTVGSITQNPEKMWKLAKWARQPTQDRNMLPQFPNIEDQEGVIQHTLPGKAQALGKHFFGTQVEADLQDLEGSVYPTPLEQSCTVGEGEIKSIIKRLSGNKAPGPDGIPNLFIKTCKDQISPALSNIFSQCMAQGHCPKHFKESLTVVLRKPQKEDYTKLKAYRPIALLNTLGKLLEKIIAERLTNLAEEHGILPEEQMGGRKQRSTLTAVELITEQIKTLWHFGNNKAATLLSLDISGAFDNVSHQRLIHILKQKAIPNWTVQFIQSFLRGRTTRLRLGRYKSDSMPTETGIPQGSTMSPILFLLFMADLPAKLNSRNTSASGFVDDTNILAWSDSTEENCRILQKKHKECEEWARKHGARFAPEKYQLIHFSRARNRHNMQAPITIQGHTTEPSSELRVLGIWMDPKLSWGPQIWSAQDKIPKRIADPISRAQASCLKKVLGAYKSTPTRVVEMESGSPPAKLYLQGLRYQYAGKTSAYPAQLVIQKAVNKIRSQCTRRHRQARPNPAPQKQQDLQKFKELTEQLHLAQQEQDRRAQGRGSAASQGKKQQSLAERMAGLLWKTEWTRTPQRPGTPKALQQFGSHNYLLYSDLTRSEASIAIQIRSEHIGVRAYLHQRKVPGIEDKSCPCGYLSQNVEHRLLVCKEWSTGRGEWRARARNRNFQAMISNKGDLQRITRWIIHQGFLEQFSLTRETERWIEERKKEEESRKRGTTLGLQTR</sequence>
<dbReference type="Gene3D" id="3.60.10.10">
    <property type="entry name" value="Endonuclease/exonuclease/phosphatase"/>
    <property type="match status" value="2"/>
</dbReference>
<feature type="compositionally biased region" description="Basic and acidic residues" evidence="1">
    <location>
        <begin position="1120"/>
        <end position="1129"/>
    </location>
</feature>
<evidence type="ECO:0000313" key="4">
    <source>
        <dbReference type="Proteomes" id="UP000249619"/>
    </source>
</evidence>
<dbReference type="InterPro" id="IPR043502">
    <property type="entry name" value="DNA/RNA_pol_sf"/>
</dbReference>
<dbReference type="InterPro" id="IPR036691">
    <property type="entry name" value="Endo/exonu/phosph_ase_sf"/>
</dbReference>
<organism evidence="3 4">
    <name type="scientific">Stemphylium lycopersici</name>
    <name type="common">Tomato gray leaf spot disease fungus</name>
    <name type="synonym">Thyrospora lycopersici</name>
    <dbReference type="NCBI Taxonomy" id="183478"/>
    <lineage>
        <taxon>Eukaryota</taxon>
        <taxon>Fungi</taxon>
        <taxon>Dikarya</taxon>
        <taxon>Ascomycota</taxon>
        <taxon>Pezizomycotina</taxon>
        <taxon>Dothideomycetes</taxon>
        <taxon>Pleosporomycetidae</taxon>
        <taxon>Pleosporales</taxon>
        <taxon>Pleosporineae</taxon>
        <taxon>Pleosporaceae</taxon>
        <taxon>Stemphylium</taxon>
    </lineage>
</organism>
<feature type="domain" description="Reverse transcriptase" evidence="2">
    <location>
        <begin position="548"/>
        <end position="811"/>
    </location>
</feature>
<evidence type="ECO:0000313" key="3">
    <source>
        <dbReference type="EMBL" id="RAQ99830.1"/>
    </source>
</evidence>
<keyword evidence="3" id="KW-0695">RNA-directed DNA polymerase</keyword>
<name>A0A364MR89_STELY</name>
<feature type="region of interest" description="Disordered" evidence="1">
    <location>
        <begin position="947"/>
        <end position="970"/>
    </location>
</feature>
<evidence type="ECO:0000256" key="1">
    <source>
        <dbReference type="SAM" id="MobiDB-lite"/>
    </source>
</evidence>
<gene>
    <name evidence="3" type="ORF">DDE83_009173</name>
</gene>
<dbReference type="InterPro" id="IPR000477">
    <property type="entry name" value="RT_dom"/>
</dbReference>
<dbReference type="EMBL" id="QGDH01000468">
    <property type="protein sequence ID" value="RAQ99830.1"/>
    <property type="molecule type" value="Genomic_DNA"/>
</dbReference>
<dbReference type="GO" id="GO:0003964">
    <property type="term" value="F:RNA-directed DNA polymerase activity"/>
    <property type="evidence" value="ECO:0007669"/>
    <property type="project" value="UniProtKB-KW"/>
</dbReference>
<keyword evidence="3" id="KW-0548">Nucleotidyltransferase</keyword>
<dbReference type="CDD" id="cd01650">
    <property type="entry name" value="RT_nLTR_like"/>
    <property type="match status" value="1"/>
</dbReference>
<dbReference type="Pfam" id="PF00078">
    <property type="entry name" value="RVT_1"/>
    <property type="match status" value="1"/>
</dbReference>
<dbReference type="SUPFAM" id="SSF56672">
    <property type="entry name" value="DNA/RNA polymerases"/>
    <property type="match status" value="1"/>
</dbReference>
<accession>A0A364MR89</accession>
<reference evidence="4" key="1">
    <citation type="submission" date="2018-05" db="EMBL/GenBank/DDBJ databases">
        <title>Draft genome sequence of Stemphylium lycopersici strain CIDEFI 213.</title>
        <authorList>
            <person name="Medina R."/>
            <person name="Franco M.E.E."/>
            <person name="Lucentini C.G."/>
            <person name="Saparrat M.C.N."/>
            <person name="Balatti P.A."/>
        </authorList>
    </citation>
    <scope>NUCLEOTIDE SEQUENCE [LARGE SCALE GENOMIC DNA]</scope>
    <source>
        <strain evidence="4">CIDEFI 213</strain>
    </source>
</reference>
<keyword evidence="4" id="KW-1185">Reference proteome</keyword>
<dbReference type="Proteomes" id="UP000249619">
    <property type="component" value="Unassembled WGS sequence"/>
</dbReference>
<dbReference type="SUPFAM" id="SSF56219">
    <property type="entry name" value="DNase I-like"/>
    <property type="match status" value="1"/>
</dbReference>
<comment type="caution">
    <text evidence="3">The sequence shown here is derived from an EMBL/GenBank/DDBJ whole genome shotgun (WGS) entry which is preliminary data.</text>
</comment>
<dbReference type="STRING" id="183478.A0A364MR89"/>
<keyword evidence="3" id="KW-0808">Transferase</keyword>
<feature type="region of interest" description="Disordered" evidence="1">
    <location>
        <begin position="1120"/>
        <end position="1139"/>
    </location>
</feature>
<dbReference type="AlphaFoldDB" id="A0A364MR89"/>
<dbReference type="PROSITE" id="PS50878">
    <property type="entry name" value="RT_POL"/>
    <property type="match status" value="1"/>
</dbReference>
<proteinExistence type="predicted"/>
<dbReference type="PANTHER" id="PTHR33481">
    <property type="entry name" value="REVERSE TRANSCRIPTASE"/>
    <property type="match status" value="1"/>
</dbReference>
<evidence type="ECO:0000259" key="2">
    <source>
        <dbReference type="PROSITE" id="PS50878"/>
    </source>
</evidence>